<comment type="caution">
    <text evidence="1">The sequence shown here is derived from an EMBL/GenBank/DDBJ whole genome shotgun (WGS) entry which is preliminary data.</text>
</comment>
<accession>A0AAW7XXN2</accession>
<name>A0AAW7XXN2_9RHOB</name>
<sequence length="57" mass="6680">MHSNTTFLNEPKTILDTHEAYKLLELMPELAAPFYEVLRLMGYKESIEWVQPRDPAT</sequence>
<reference evidence="1" key="1">
    <citation type="submission" date="2023-07" db="EMBL/GenBank/DDBJ databases">
        <title>Genome content predicts the carbon catabolic preferences of heterotrophic bacteria.</title>
        <authorList>
            <person name="Gralka M."/>
        </authorList>
    </citation>
    <scope>NUCLEOTIDE SEQUENCE</scope>
    <source>
        <strain evidence="1">I2M02</strain>
    </source>
</reference>
<protein>
    <submittedName>
        <fullName evidence="1">Uncharacterized protein</fullName>
    </submittedName>
</protein>
<proteinExistence type="predicted"/>
<dbReference type="EMBL" id="JAUOPJ010000013">
    <property type="protein sequence ID" value="MDO6458431.1"/>
    <property type="molecule type" value="Genomic_DNA"/>
</dbReference>
<organism evidence="1 2">
    <name type="scientific">Celeribacter halophilus</name>
    <dbReference type="NCBI Taxonomy" id="576117"/>
    <lineage>
        <taxon>Bacteria</taxon>
        <taxon>Pseudomonadati</taxon>
        <taxon>Pseudomonadota</taxon>
        <taxon>Alphaproteobacteria</taxon>
        <taxon>Rhodobacterales</taxon>
        <taxon>Roseobacteraceae</taxon>
        <taxon>Celeribacter</taxon>
    </lineage>
</organism>
<evidence type="ECO:0000313" key="2">
    <source>
        <dbReference type="Proteomes" id="UP001169823"/>
    </source>
</evidence>
<dbReference type="AlphaFoldDB" id="A0AAW7XXN2"/>
<dbReference type="RefSeq" id="WP_303494935.1">
    <property type="nucleotide sequence ID" value="NZ_JAUOPJ010000013.1"/>
</dbReference>
<gene>
    <name evidence="1" type="ORF">Q4494_15175</name>
</gene>
<dbReference type="Proteomes" id="UP001169823">
    <property type="component" value="Unassembled WGS sequence"/>
</dbReference>
<evidence type="ECO:0000313" key="1">
    <source>
        <dbReference type="EMBL" id="MDO6458431.1"/>
    </source>
</evidence>